<name>A0A1S6U5R3_9BACT</name>
<accession>A0A1S6U5R3</accession>
<feature type="transmembrane region" description="Helical" evidence="1">
    <location>
        <begin position="6"/>
        <end position="24"/>
    </location>
</feature>
<keyword evidence="3" id="KW-1185">Reference proteome</keyword>
<protein>
    <submittedName>
        <fullName evidence="2">Uncharacterized protein</fullName>
    </submittedName>
</protein>
<dbReference type="AlphaFoldDB" id="A0A1S6U5R3"/>
<dbReference type="KEGG" id="cpin:CPIN18020_0170"/>
<evidence type="ECO:0000313" key="3">
    <source>
        <dbReference type="Proteomes" id="UP000190868"/>
    </source>
</evidence>
<dbReference type="EMBL" id="CP017258">
    <property type="protein sequence ID" value="AQW87032.1"/>
    <property type="molecule type" value="Genomic_DNA"/>
</dbReference>
<proteinExistence type="predicted"/>
<keyword evidence="1" id="KW-1133">Transmembrane helix</keyword>
<sequence length="155" mass="17912">MQDIISEILTMSLMAVFIFLFVILKQRVKIKNQAINFDENIEKFRKEFGVLGADFNEICENFIKNGFAKEISKNSKVDEMLEILGTNLFFEFEIPNEIIDEKNLLLCANNLKDDLQMAIYDFKKDKFLVFVSKQEKITKLVKMAGDLGENIIIGV</sequence>
<evidence type="ECO:0000313" key="2">
    <source>
        <dbReference type="EMBL" id="AQW87032.1"/>
    </source>
</evidence>
<evidence type="ECO:0000256" key="1">
    <source>
        <dbReference type="SAM" id="Phobius"/>
    </source>
</evidence>
<reference evidence="3" key="1">
    <citation type="submission" date="2016-09" db="EMBL/GenBank/DDBJ databases">
        <title>Comparative genomics of the Campylobacter concisus group.</title>
        <authorList>
            <person name="Miller W.G."/>
            <person name="Yee E."/>
            <person name="Chapman M.H."/>
            <person name="Huynh S."/>
            <person name="Bono J.L."/>
            <person name="On S.L.W."/>
            <person name="StLeger J."/>
            <person name="Foster G."/>
            <person name="Parker C.T."/>
        </authorList>
    </citation>
    <scope>NUCLEOTIDE SEQUENCE [LARGE SCALE GENOMIC DNA]</scope>
    <source>
        <strain evidence="3">RM18021</strain>
    </source>
</reference>
<dbReference type="GeneID" id="56565811"/>
<gene>
    <name evidence="2" type="ORF">CPIN18021_0172</name>
</gene>
<dbReference type="Proteomes" id="UP000190868">
    <property type="component" value="Chromosome"/>
</dbReference>
<organism evidence="2 3">
    <name type="scientific">Campylobacter pinnipediorum subsp. caledonicus</name>
    <dbReference type="NCBI Taxonomy" id="1874362"/>
    <lineage>
        <taxon>Bacteria</taxon>
        <taxon>Pseudomonadati</taxon>
        <taxon>Campylobacterota</taxon>
        <taxon>Epsilonproteobacteria</taxon>
        <taxon>Campylobacterales</taxon>
        <taxon>Campylobacteraceae</taxon>
        <taxon>Campylobacter</taxon>
    </lineage>
</organism>
<keyword evidence="1" id="KW-0472">Membrane</keyword>
<dbReference type="RefSeq" id="WP_078422757.1">
    <property type="nucleotide sequence ID" value="NZ_CP017018.1"/>
</dbReference>
<keyword evidence="1" id="KW-0812">Transmembrane</keyword>